<dbReference type="SMART" id="SM00385">
    <property type="entry name" value="CYCLIN"/>
    <property type="match status" value="2"/>
</dbReference>
<dbReference type="CDD" id="cd20529">
    <property type="entry name" value="CYCLIN_CCNJ-like_rpt2"/>
    <property type="match status" value="1"/>
</dbReference>
<dbReference type="InterPro" id="IPR004367">
    <property type="entry name" value="Cyclin_C-dom"/>
</dbReference>
<comment type="similarity">
    <text evidence="2">Belongs to the cyclin family.</text>
</comment>
<dbReference type="EMBL" id="KB007951">
    <property type="protein sequence ID" value="ELR18565.1"/>
    <property type="molecule type" value="Genomic_DNA"/>
</dbReference>
<dbReference type="OrthoDB" id="285802at2759"/>
<feature type="compositionally biased region" description="Basic and acidic residues" evidence="3">
    <location>
        <begin position="37"/>
        <end position="57"/>
    </location>
</feature>
<evidence type="ECO:0000313" key="5">
    <source>
        <dbReference type="EMBL" id="ELR18565.1"/>
    </source>
</evidence>
<dbReference type="RefSeq" id="XP_004340604.1">
    <property type="nucleotide sequence ID" value="XM_004340556.1"/>
</dbReference>
<evidence type="ECO:0000313" key="6">
    <source>
        <dbReference type="Proteomes" id="UP000011083"/>
    </source>
</evidence>
<reference evidence="5 6" key="1">
    <citation type="journal article" date="2013" name="Genome Biol.">
        <title>Genome of Acanthamoeba castellanii highlights extensive lateral gene transfer and early evolution of tyrosine kinase signaling.</title>
        <authorList>
            <person name="Clarke M."/>
            <person name="Lohan A.J."/>
            <person name="Liu B."/>
            <person name="Lagkouvardos I."/>
            <person name="Roy S."/>
            <person name="Zafar N."/>
            <person name="Bertelli C."/>
            <person name="Schilde C."/>
            <person name="Kianianmomeni A."/>
            <person name="Burglin T.R."/>
            <person name="Frech C."/>
            <person name="Turcotte B."/>
            <person name="Kopec K.O."/>
            <person name="Synnott J.M."/>
            <person name="Choo C."/>
            <person name="Paponov I."/>
            <person name="Finkler A."/>
            <person name="Soon Heng Tan C."/>
            <person name="Hutchins A.P."/>
            <person name="Weinmeier T."/>
            <person name="Rattei T."/>
            <person name="Chu J.S."/>
            <person name="Gimenez G."/>
            <person name="Irimia M."/>
            <person name="Rigden D.J."/>
            <person name="Fitzpatrick D.A."/>
            <person name="Lorenzo-Morales J."/>
            <person name="Bateman A."/>
            <person name="Chiu C.H."/>
            <person name="Tang P."/>
            <person name="Hegemann P."/>
            <person name="Fromm H."/>
            <person name="Raoult D."/>
            <person name="Greub G."/>
            <person name="Miranda-Saavedra D."/>
            <person name="Chen N."/>
            <person name="Nash P."/>
            <person name="Ginger M.L."/>
            <person name="Horn M."/>
            <person name="Schaap P."/>
            <person name="Caler L."/>
            <person name="Loftus B."/>
        </authorList>
    </citation>
    <scope>NUCLEOTIDE SEQUENCE [LARGE SCALE GENOMIC DNA]</scope>
    <source>
        <strain evidence="5 6">Neff</strain>
    </source>
</reference>
<name>L8H002_ACACF</name>
<dbReference type="VEuPathDB" id="AmoebaDB:ACA1_155110"/>
<feature type="domain" description="Cyclin-like" evidence="4">
    <location>
        <begin position="139"/>
        <end position="223"/>
    </location>
</feature>
<dbReference type="SUPFAM" id="SSF47954">
    <property type="entry name" value="Cyclin-like"/>
    <property type="match status" value="2"/>
</dbReference>
<dbReference type="Gene3D" id="1.10.472.10">
    <property type="entry name" value="Cyclin-like"/>
    <property type="match status" value="2"/>
</dbReference>
<dbReference type="OMA" id="VSMHYTC"/>
<evidence type="ECO:0000256" key="3">
    <source>
        <dbReference type="SAM" id="MobiDB-lite"/>
    </source>
</evidence>
<accession>L8H002</accession>
<gene>
    <name evidence="5" type="ORF">ACA1_155110</name>
</gene>
<organism evidence="5 6">
    <name type="scientific">Acanthamoeba castellanii (strain ATCC 30010 / Neff)</name>
    <dbReference type="NCBI Taxonomy" id="1257118"/>
    <lineage>
        <taxon>Eukaryota</taxon>
        <taxon>Amoebozoa</taxon>
        <taxon>Discosea</taxon>
        <taxon>Longamoebia</taxon>
        <taxon>Centramoebida</taxon>
        <taxon>Acanthamoebidae</taxon>
        <taxon>Acanthamoeba</taxon>
    </lineage>
</organism>
<dbReference type="PANTHER" id="PTHR10177">
    <property type="entry name" value="CYCLINS"/>
    <property type="match status" value="1"/>
</dbReference>
<protein>
    <submittedName>
        <fullName evidence="5">Cyclin, Nterminal domain containing protein</fullName>
    </submittedName>
</protein>
<dbReference type="InterPro" id="IPR006671">
    <property type="entry name" value="Cyclin_N"/>
</dbReference>
<feature type="compositionally biased region" description="Polar residues" evidence="3">
    <location>
        <begin position="1"/>
        <end position="33"/>
    </location>
</feature>
<evidence type="ECO:0000256" key="2">
    <source>
        <dbReference type="RuleBase" id="RU000383"/>
    </source>
</evidence>
<feature type="region of interest" description="Disordered" evidence="3">
    <location>
        <begin position="1"/>
        <end position="61"/>
    </location>
</feature>
<dbReference type="InterPro" id="IPR039361">
    <property type="entry name" value="Cyclin"/>
</dbReference>
<dbReference type="AlphaFoldDB" id="L8H002"/>
<dbReference type="STRING" id="1257118.L8H002"/>
<proteinExistence type="inferred from homology"/>
<dbReference type="KEGG" id="acan:ACA1_155110"/>
<keyword evidence="1 2" id="KW-0195">Cyclin</keyword>
<keyword evidence="6" id="KW-1185">Reference proteome</keyword>
<dbReference type="Pfam" id="PF02984">
    <property type="entry name" value="Cyclin_C"/>
    <property type="match status" value="1"/>
</dbReference>
<sequence>MEASSFSSGDEHSTSIPLSPSASLSCGESSLNASLLDDDRYTGDRLGDETPSERCDDSLSQSTCAWGEDSVESFGEPSPSSSLSSSMSSLSSSAFLEDLSILGSVLSDDIYHEVRRKEEDTPALQIDQEYHKTRPILVDWMLDVGDYFGFHGATTHLAVAYLDRMLSMMSIERNKLQLVATACLLIAVGGDSNKVPTVTEFNDRTLDTYSADLIRTCERVVLNHLGWNLLLTTPRSMLDFFLAEVSCVSYDDLIRGVPLSYDRSQAVEDWAIATAHSVMTMIVLDHQFLRFRPSILAAVCLAVARRQARIEPLWPARLERKTGFSLDEIADCFNFTWSMQESALAKQAGTAQEAMET</sequence>
<feature type="domain" description="Cyclin-like" evidence="4">
    <location>
        <begin position="252"/>
        <end position="338"/>
    </location>
</feature>
<dbReference type="Pfam" id="PF00134">
    <property type="entry name" value="Cyclin_N"/>
    <property type="match status" value="1"/>
</dbReference>
<dbReference type="Proteomes" id="UP000011083">
    <property type="component" value="Unassembled WGS sequence"/>
</dbReference>
<dbReference type="GeneID" id="14919393"/>
<dbReference type="InterPro" id="IPR013763">
    <property type="entry name" value="Cyclin-like_dom"/>
</dbReference>
<evidence type="ECO:0000259" key="4">
    <source>
        <dbReference type="SMART" id="SM00385"/>
    </source>
</evidence>
<dbReference type="FunFam" id="1.10.472.10:FF:000057">
    <property type="entry name" value="Cyclin N-terminal domain containing 2"/>
    <property type="match status" value="1"/>
</dbReference>
<evidence type="ECO:0000256" key="1">
    <source>
        <dbReference type="ARBA" id="ARBA00023127"/>
    </source>
</evidence>
<dbReference type="InterPro" id="IPR036915">
    <property type="entry name" value="Cyclin-like_sf"/>
</dbReference>